<name>A0A0A8ZIB1_ARUDO</name>
<dbReference type="EMBL" id="GBRH01260447">
    <property type="protein sequence ID" value="JAD37448.1"/>
    <property type="molecule type" value="Transcribed_RNA"/>
</dbReference>
<reference evidence="1" key="1">
    <citation type="submission" date="2014-09" db="EMBL/GenBank/DDBJ databases">
        <authorList>
            <person name="Magalhaes I.L.F."/>
            <person name="Oliveira U."/>
            <person name="Santos F.R."/>
            <person name="Vidigal T.H.D.A."/>
            <person name="Brescovit A.D."/>
            <person name="Santos A.J."/>
        </authorList>
    </citation>
    <scope>NUCLEOTIDE SEQUENCE</scope>
    <source>
        <tissue evidence="1">Shoot tissue taken approximately 20 cm above the soil surface</tissue>
    </source>
</reference>
<accession>A0A0A8ZIB1</accession>
<proteinExistence type="predicted"/>
<protein>
    <submittedName>
        <fullName evidence="1">Uncharacterized protein</fullName>
    </submittedName>
</protein>
<evidence type="ECO:0000313" key="1">
    <source>
        <dbReference type="EMBL" id="JAD37448.1"/>
    </source>
</evidence>
<reference evidence="1" key="2">
    <citation type="journal article" date="2015" name="Data Brief">
        <title>Shoot transcriptome of the giant reed, Arundo donax.</title>
        <authorList>
            <person name="Barrero R.A."/>
            <person name="Guerrero F.D."/>
            <person name="Moolhuijzen P."/>
            <person name="Goolsby J.A."/>
            <person name="Tidwell J."/>
            <person name="Bellgard S.E."/>
            <person name="Bellgard M.I."/>
        </authorList>
    </citation>
    <scope>NUCLEOTIDE SEQUENCE</scope>
    <source>
        <tissue evidence="1">Shoot tissue taken approximately 20 cm above the soil surface</tissue>
    </source>
</reference>
<sequence length="60" mass="6998">MVISPNFLILAPPSFHELMIYVTNRLCTTPYAYLDYIQLANDLFSRPQHPSSFSFLQNFN</sequence>
<organism evidence="1">
    <name type="scientific">Arundo donax</name>
    <name type="common">Giant reed</name>
    <name type="synonym">Donax arundinaceus</name>
    <dbReference type="NCBI Taxonomy" id="35708"/>
    <lineage>
        <taxon>Eukaryota</taxon>
        <taxon>Viridiplantae</taxon>
        <taxon>Streptophyta</taxon>
        <taxon>Embryophyta</taxon>
        <taxon>Tracheophyta</taxon>
        <taxon>Spermatophyta</taxon>
        <taxon>Magnoliopsida</taxon>
        <taxon>Liliopsida</taxon>
        <taxon>Poales</taxon>
        <taxon>Poaceae</taxon>
        <taxon>PACMAD clade</taxon>
        <taxon>Arundinoideae</taxon>
        <taxon>Arundineae</taxon>
        <taxon>Arundo</taxon>
    </lineage>
</organism>
<dbReference type="AlphaFoldDB" id="A0A0A8ZIB1"/>